<keyword evidence="1" id="KW-0233">DNA recombination</keyword>
<organism evidence="2 3">
    <name type="scientific">Perkinsus olseni</name>
    <name type="common">Perkinsus atlanticus</name>
    <dbReference type="NCBI Taxonomy" id="32597"/>
    <lineage>
        <taxon>Eukaryota</taxon>
        <taxon>Sar</taxon>
        <taxon>Alveolata</taxon>
        <taxon>Perkinsozoa</taxon>
        <taxon>Perkinsea</taxon>
        <taxon>Perkinsida</taxon>
        <taxon>Perkinsidae</taxon>
        <taxon>Perkinsus</taxon>
    </lineage>
</organism>
<dbReference type="GO" id="GO:0006310">
    <property type="term" value="P:DNA recombination"/>
    <property type="evidence" value="ECO:0007669"/>
    <property type="project" value="UniProtKB-KW"/>
</dbReference>
<sequence>MSDSIDVFFEGKLKEVLVETCKALGITKAGLMGLACNRDLLVQIAERALKEEGFPQLECDELLDDDFKQKVRLNEVCSALAHAVWKTTEGGSMGRGVGNTARVGAEPDTVLEQSSWKQYWDLAVKCWRDEQERRQDGYVDGSGVADITLPLSSTCDVEKWKNQPLVKCILGQRIVKEAVEQLKKGSTPEDIEKIFQKDGKAIVREVTTACEEFFGVVKNRADVAGFHSAMWGAMVRYFNVKDSVFVESGTRDGFPISSMLESGHVRADALQSLIGRLLFYTQMCPIYREGLSCLYSTSNMMEKKKLNRVRCSARVTGCLERWMEVVSSEFTRVISSAEPGNDSERPEDLDGLILGDASTSALGCIALPRKGRGVYCRLNVEDLRDLEEVNIHERTCGNMVALELTATLMGIMLAKKIGLSPAKVLILSYSKSGVGALKKSFSAKIGPARLVAAITQIMSDGAHISALTHTGDKINHIKGLLNVEADKISRDPNYAPPGLEEHRITVREIEAALSANAERIQLYIRALLALEPKLTANTIAQYVSSIKTLSEIRGDPPLTAQDEAQIKRALLGARKARESVGVNSKEAPVISDEALRGIASLETSIGSKADQLKVLTLMSIGTVSRLDETWNLRGKDIHSIQSPTQLRVTIDIWNPKTKSGLTKKVVDCGAKTRGAECGVIWCVAHELKERKEKLAYDELRFFPDICKGTYARELKKLLRAQYPHQYQLWDLNQVTGHSLRRTGTTRLSERNVSEEEIKASGAWKSDCWKIHATRAIAEKTKKHAGIIFGELP</sequence>
<evidence type="ECO:0000313" key="3">
    <source>
        <dbReference type="Proteomes" id="UP000541610"/>
    </source>
</evidence>
<dbReference type="OrthoDB" id="3254696at2759"/>
<protein>
    <submittedName>
        <fullName evidence="2">Uncharacterized protein</fullName>
    </submittedName>
</protein>
<evidence type="ECO:0000313" key="2">
    <source>
        <dbReference type="EMBL" id="KAF4692705.1"/>
    </source>
</evidence>
<evidence type="ECO:0000256" key="1">
    <source>
        <dbReference type="ARBA" id="ARBA00023172"/>
    </source>
</evidence>
<gene>
    <name evidence="2" type="ORF">FOZ60_012818</name>
</gene>
<dbReference type="AlphaFoldDB" id="A0A7J6P9C6"/>
<dbReference type="Gene3D" id="1.10.443.10">
    <property type="entry name" value="Intergrase catalytic core"/>
    <property type="match status" value="1"/>
</dbReference>
<dbReference type="GO" id="GO:0015074">
    <property type="term" value="P:DNA integration"/>
    <property type="evidence" value="ECO:0007669"/>
    <property type="project" value="InterPro"/>
</dbReference>
<dbReference type="GO" id="GO:0003677">
    <property type="term" value="F:DNA binding"/>
    <property type="evidence" value="ECO:0007669"/>
    <property type="project" value="InterPro"/>
</dbReference>
<dbReference type="InterPro" id="IPR013762">
    <property type="entry name" value="Integrase-like_cat_sf"/>
</dbReference>
<proteinExistence type="predicted"/>
<dbReference type="SUPFAM" id="SSF56349">
    <property type="entry name" value="DNA breaking-rejoining enzymes"/>
    <property type="match status" value="1"/>
</dbReference>
<name>A0A7J6P9C6_PEROL</name>
<dbReference type="Proteomes" id="UP000541610">
    <property type="component" value="Unassembled WGS sequence"/>
</dbReference>
<accession>A0A7J6P9C6</accession>
<dbReference type="EMBL" id="JABANP010000056">
    <property type="protein sequence ID" value="KAF4692705.1"/>
    <property type="molecule type" value="Genomic_DNA"/>
</dbReference>
<comment type="caution">
    <text evidence="2">The sequence shown here is derived from an EMBL/GenBank/DDBJ whole genome shotgun (WGS) entry which is preliminary data.</text>
</comment>
<reference evidence="2 3" key="1">
    <citation type="submission" date="2020-04" db="EMBL/GenBank/DDBJ databases">
        <title>Perkinsus olseni comparative genomics.</title>
        <authorList>
            <person name="Bogema D.R."/>
        </authorList>
    </citation>
    <scope>NUCLEOTIDE SEQUENCE [LARGE SCALE GENOMIC DNA]</scope>
    <source>
        <strain evidence="2">00978-12</strain>
    </source>
</reference>
<dbReference type="InterPro" id="IPR011010">
    <property type="entry name" value="DNA_brk_join_enz"/>
</dbReference>